<proteinExistence type="predicted"/>
<dbReference type="Gene3D" id="3.40.80.10">
    <property type="entry name" value="Peptidoglycan recognition protein-like"/>
    <property type="match status" value="1"/>
</dbReference>
<dbReference type="GO" id="GO:0008745">
    <property type="term" value="F:N-acetylmuramoyl-L-alanine amidase activity"/>
    <property type="evidence" value="ECO:0007669"/>
    <property type="project" value="InterPro"/>
</dbReference>
<sequence>MLVNHRVCGHRDWGRGASCVRTACPGINVYKRLPAIREQAAALIPHIQDFHLMELLKRG</sequence>
<dbReference type="GO" id="GO:0009253">
    <property type="term" value="P:peptidoglycan catabolic process"/>
    <property type="evidence" value="ECO:0007669"/>
    <property type="project" value="InterPro"/>
</dbReference>
<dbReference type="EMBL" id="CP011509">
    <property type="protein sequence ID" value="AKJ06207.1"/>
    <property type="molecule type" value="Genomic_DNA"/>
</dbReference>
<accession>A0AAC8THE0</accession>
<reference evidence="1 2" key="1">
    <citation type="submission" date="2015-05" db="EMBL/GenBank/DDBJ databases">
        <title>Genome assembly of Archangium gephyra DSM 2261.</title>
        <authorList>
            <person name="Sharma G."/>
            <person name="Subramanian S."/>
        </authorList>
    </citation>
    <scope>NUCLEOTIDE SEQUENCE [LARGE SCALE GENOMIC DNA]</scope>
    <source>
        <strain evidence="1 2">DSM 2261</strain>
    </source>
</reference>
<dbReference type="AlphaFoldDB" id="A0AAC8THE0"/>
<dbReference type="SUPFAM" id="SSF55846">
    <property type="entry name" value="N-acetylmuramoyl-L-alanine amidase-like"/>
    <property type="match status" value="1"/>
</dbReference>
<dbReference type="InterPro" id="IPR036505">
    <property type="entry name" value="Amidase/PGRP_sf"/>
</dbReference>
<dbReference type="KEGG" id="age:AA314_07833"/>
<organism evidence="1 2">
    <name type="scientific">Archangium gephyra</name>
    <dbReference type="NCBI Taxonomy" id="48"/>
    <lineage>
        <taxon>Bacteria</taxon>
        <taxon>Pseudomonadati</taxon>
        <taxon>Myxococcota</taxon>
        <taxon>Myxococcia</taxon>
        <taxon>Myxococcales</taxon>
        <taxon>Cystobacterineae</taxon>
        <taxon>Archangiaceae</taxon>
        <taxon>Archangium</taxon>
    </lineage>
</organism>
<gene>
    <name evidence="1" type="ORF">AA314_07833</name>
</gene>
<dbReference type="Proteomes" id="UP000035579">
    <property type="component" value="Chromosome"/>
</dbReference>
<evidence type="ECO:0000313" key="1">
    <source>
        <dbReference type="EMBL" id="AKJ06207.1"/>
    </source>
</evidence>
<name>A0AAC8THE0_9BACT</name>
<protein>
    <submittedName>
        <fullName evidence="1">Uncharacterized protein</fullName>
    </submittedName>
</protein>
<evidence type="ECO:0000313" key="2">
    <source>
        <dbReference type="Proteomes" id="UP000035579"/>
    </source>
</evidence>